<feature type="region of interest" description="Disordered" evidence="1">
    <location>
        <begin position="112"/>
        <end position="131"/>
    </location>
</feature>
<protein>
    <submittedName>
        <fullName evidence="2">Uncharacterized protein</fullName>
    </submittedName>
</protein>
<accession>A0A6C0ASR9</accession>
<reference evidence="2" key="1">
    <citation type="journal article" date="2020" name="Nature">
        <title>Giant virus diversity and host interactions through global metagenomics.</title>
        <authorList>
            <person name="Schulz F."/>
            <person name="Roux S."/>
            <person name="Paez-Espino D."/>
            <person name="Jungbluth S."/>
            <person name="Walsh D.A."/>
            <person name="Denef V.J."/>
            <person name="McMahon K.D."/>
            <person name="Konstantinidis K.T."/>
            <person name="Eloe-Fadrosh E.A."/>
            <person name="Kyrpides N.C."/>
            <person name="Woyke T."/>
        </authorList>
    </citation>
    <scope>NUCLEOTIDE SEQUENCE</scope>
    <source>
        <strain evidence="2">GVMAG-S-1103017-74</strain>
    </source>
</reference>
<organism evidence="2">
    <name type="scientific">viral metagenome</name>
    <dbReference type="NCBI Taxonomy" id="1070528"/>
    <lineage>
        <taxon>unclassified sequences</taxon>
        <taxon>metagenomes</taxon>
        <taxon>organismal metagenomes</taxon>
    </lineage>
</organism>
<evidence type="ECO:0000256" key="1">
    <source>
        <dbReference type="SAM" id="MobiDB-lite"/>
    </source>
</evidence>
<name>A0A6C0ASR9_9ZZZZ</name>
<proteinExistence type="predicted"/>
<dbReference type="EMBL" id="MN740864">
    <property type="protein sequence ID" value="QHS82967.1"/>
    <property type="molecule type" value="Genomic_DNA"/>
</dbReference>
<evidence type="ECO:0000313" key="2">
    <source>
        <dbReference type="EMBL" id="QHS82967.1"/>
    </source>
</evidence>
<sequence>MANAQEDDAARLTPAQRAGLVDVFMLSANAGLPRVAYMARHHPERDDSLRVFSVPLTSTAPNAYAGAYAPRAHVPQPATRVEDSAAYYLAHCTGDRLQAHLVNTLKQAVDVSEGDADRSNEAADAPDSLDSTDPVLATQALMSAGLYDAARRAVRDVTGDEASALPLNAPWVRRFRQAFNGLVRAVVHQTAWGELDQDTFSAACATLRRGAVQCLVMCAAQRAQDDNDAAAPVVQ</sequence>
<dbReference type="AlphaFoldDB" id="A0A6C0ASR9"/>